<dbReference type="PANTHER" id="PTHR30055:SF200">
    <property type="entry name" value="HTH-TYPE TRANSCRIPTIONAL REPRESSOR BDCR"/>
    <property type="match status" value="1"/>
</dbReference>
<dbReference type="InterPro" id="IPR001647">
    <property type="entry name" value="HTH_TetR"/>
</dbReference>
<dbReference type="OrthoDB" id="4548508at2"/>
<evidence type="ECO:0000256" key="2">
    <source>
        <dbReference type="PROSITE-ProRule" id="PRU00335"/>
    </source>
</evidence>
<dbReference type="SUPFAM" id="SSF48498">
    <property type="entry name" value="Tetracyclin repressor-like, C-terminal domain"/>
    <property type="match status" value="1"/>
</dbReference>
<sequence length="211" mass="22963">MGARAGTSRSRETPARRREQILDHAARIAIAHGLESVTLRAVAEPLGVQPSLVHHYFSSSEALVIAAFERAIASERSGLFDSAGTPTRRLATMIRRVESGDAIHLARFWLNARNLSRFRPELARSVAEQERLDRDALVAILREGVASGEFACPDPLVACIRIFIAIDGVGAYANDLEDFAHAAFRHFVTDVAAWAVGVAPEGLRREVDAVA</sequence>
<dbReference type="GO" id="GO:0003700">
    <property type="term" value="F:DNA-binding transcription factor activity"/>
    <property type="evidence" value="ECO:0007669"/>
    <property type="project" value="TreeGrafter"/>
</dbReference>
<comment type="caution">
    <text evidence="4">The sequence shown here is derived from an EMBL/GenBank/DDBJ whole genome shotgun (WGS) entry which is preliminary data.</text>
</comment>
<accession>A0A147EPJ1</accession>
<evidence type="ECO:0000259" key="3">
    <source>
        <dbReference type="PROSITE" id="PS50977"/>
    </source>
</evidence>
<protein>
    <submittedName>
        <fullName evidence="4">TetR family transcriptional regulator</fullName>
    </submittedName>
</protein>
<proteinExistence type="predicted"/>
<evidence type="ECO:0000256" key="1">
    <source>
        <dbReference type="ARBA" id="ARBA00023125"/>
    </source>
</evidence>
<dbReference type="InterPro" id="IPR036271">
    <property type="entry name" value="Tet_transcr_reg_TetR-rel_C_sf"/>
</dbReference>
<dbReference type="Pfam" id="PF00440">
    <property type="entry name" value="TetR_N"/>
    <property type="match status" value="1"/>
</dbReference>
<feature type="domain" description="HTH tetR-type" evidence="3">
    <location>
        <begin position="15"/>
        <end position="75"/>
    </location>
</feature>
<dbReference type="InterPro" id="IPR050109">
    <property type="entry name" value="HTH-type_TetR-like_transc_reg"/>
</dbReference>
<gene>
    <name evidence="4" type="ORF">NS354_04805</name>
</gene>
<name>A0A147EPJ1_9MICO</name>
<dbReference type="Pfam" id="PF17932">
    <property type="entry name" value="TetR_C_24"/>
    <property type="match status" value="1"/>
</dbReference>
<feature type="DNA-binding region" description="H-T-H motif" evidence="2">
    <location>
        <begin position="38"/>
        <end position="57"/>
    </location>
</feature>
<dbReference type="Gene3D" id="1.10.357.10">
    <property type="entry name" value="Tetracycline Repressor, domain 2"/>
    <property type="match status" value="1"/>
</dbReference>
<dbReference type="InterPro" id="IPR041490">
    <property type="entry name" value="KstR2_TetR_C"/>
</dbReference>
<reference evidence="4 5" key="1">
    <citation type="journal article" date="2016" name="Front. Microbiol.">
        <title>Genomic Resource of Rice Seed Associated Bacteria.</title>
        <authorList>
            <person name="Midha S."/>
            <person name="Bansal K."/>
            <person name="Sharma S."/>
            <person name="Kumar N."/>
            <person name="Patil P.P."/>
            <person name="Chaudhry V."/>
            <person name="Patil P.B."/>
        </authorList>
    </citation>
    <scope>NUCLEOTIDE SEQUENCE [LARGE SCALE GENOMIC DNA]</scope>
    <source>
        <strain evidence="4 5">NS354</strain>
    </source>
</reference>
<dbReference type="Proteomes" id="UP000070810">
    <property type="component" value="Unassembled WGS sequence"/>
</dbReference>
<dbReference type="PATRIC" id="fig|1079994.3.peg.1048"/>
<evidence type="ECO:0000313" key="5">
    <source>
        <dbReference type="Proteomes" id="UP000070810"/>
    </source>
</evidence>
<evidence type="ECO:0000313" key="4">
    <source>
        <dbReference type="EMBL" id="KTR86402.1"/>
    </source>
</evidence>
<dbReference type="AlphaFoldDB" id="A0A147EPJ1"/>
<dbReference type="GO" id="GO:0000976">
    <property type="term" value="F:transcription cis-regulatory region binding"/>
    <property type="evidence" value="ECO:0007669"/>
    <property type="project" value="TreeGrafter"/>
</dbReference>
<dbReference type="PANTHER" id="PTHR30055">
    <property type="entry name" value="HTH-TYPE TRANSCRIPTIONAL REGULATOR RUTR"/>
    <property type="match status" value="1"/>
</dbReference>
<dbReference type="RefSeq" id="WP_058593463.1">
    <property type="nucleotide sequence ID" value="NZ_LDRK01000022.1"/>
</dbReference>
<dbReference type="EMBL" id="LDRK01000022">
    <property type="protein sequence ID" value="KTR86402.1"/>
    <property type="molecule type" value="Genomic_DNA"/>
</dbReference>
<dbReference type="PROSITE" id="PS50977">
    <property type="entry name" value="HTH_TETR_2"/>
    <property type="match status" value="1"/>
</dbReference>
<dbReference type="InterPro" id="IPR009057">
    <property type="entry name" value="Homeodomain-like_sf"/>
</dbReference>
<dbReference type="SUPFAM" id="SSF46689">
    <property type="entry name" value="Homeodomain-like"/>
    <property type="match status" value="1"/>
</dbReference>
<organism evidence="4 5">
    <name type="scientific">Leucobacter chromiiresistens</name>
    <dbReference type="NCBI Taxonomy" id="1079994"/>
    <lineage>
        <taxon>Bacteria</taxon>
        <taxon>Bacillati</taxon>
        <taxon>Actinomycetota</taxon>
        <taxon>Actinomycetes</taxon>
        <taxon>Micrococcales</taxon>
        <taxon>Microbacteriaceae</taxon>
        <taxon>Leucobacter</taxon>
    </lineage>
</organism>
<keyword evidence="5" id="KW-1185">Reference proteome</keyword>
<keyword evidence="1 2" id="KW-0238">DNA-binding</keyword>